<accession>A0A0D6DZE3</accession>
<dbReference type="SUPFAM" id="SSF56784">
    <property type="entry name" value="HAD-like"/>
    <property type="match status" value="1"/>
</dbReference>
<proteinExistence type="predicted"/>
<dbReference type="GO" id="GO:0008967">
    <property type="term" value="F:phosphoglycolate phosphatase activity"/>
    <property type="evidence" value="ECO:0007669"/>
    <property type="project" value="TreeGrafter"/>
</dbReference>
<dbReference type="NCBIfam" id="TIGR01509">
    <property type="entry name" value="HAD-SF-IA-v3"/>
    <property type="match status" value="1"/>
</dbReference>
<dbReference type="GO" id="GO:0006281">
    <property type="term" value="P:DNA repair"/>
    <property type="evidence" value="ECO:0007669"/>
    <property type="project" value="TreeGrafter"/>
</dbReference>
<protein>
    <submittedName>
        <fullName evidence="1">Haloacid dehalogenase-like phosphatase</fullName>
    </submittedName>
</protein>
<dbReference type="EMBL" id="LN774769">
    <property type="protein sequence ID" value="CEN28849.1"/>
    <property type="molecule type" value="Genomic_DNA"/>
</dbReference>
<dbReference type="Proteomes" id="UP000033166">
    <property type="component" value="Chromosome I"/>
</dbReference>
<dbReference type="SFLD" id="SFLDG01129">
    <property type="entry name" value="C1.5:_HAD__Beta-PGM__Phosphata"/>
    <property type="match status" value="1"/>
</dbReference>
<dbReference type="InterPro" id="IPR006439">
    <property type="entry name" value="HAD-SF_hydro_IA"/>
</dbReference>
<dbReference type="Pfam" id="PF13419">
    <property type="entry name" value="HAD_2"/>
    <property type="match status" value="1"/>
</dbReference>
<dbReference type="Gene3D" id="3.40.50.1000">
    <property type="entry name" value="HAD superfamily/HAD-like"/>
    <property type="match status" value="1"/>
</dbReference>
<dbReference type="InterPro" id="IPR023214">
    <property type="entry name" value="HAD_sf"/>
</dbReference>
<dbReference type="SFLD" id="SFLDG01135">
    <property type="entry name" value="C1.5.6:_HAD__Beta-PGM__Phospha"/>
    <property type="match status" value="1"/>
</dbReference>
<dbReference type="RefSeq" id="WP_047915906.1">
    <property type="nucleotide sequence ID" value="NZ_LN774769.1"/>
</dbReference>
<name>A0A0D6DZE3_9LACT</name>
<dbReference type="InterPro" id="IPR036412">
    <property type="entry name" value="HAD-like_sf"/>
</dbReference>
<dbReference type="CDD" id="cd07505">
    <property type="entry name" value="HAD_BPGM-like"/>
    <property type="match status" value="1"/>
</dbReference>
<evidence type="ECO:0000313" key="2">
    <source>
        <dbReference type="Proteomes" id="UP000033166"/>
    </source>
</evidence>
<dbReference type="SFLD" id="SFLDS00003">
    <property type="entry name" value="Haloacid_Dehalogenase"/>
    <property type="match status" value="1"/>
</dbReference>
<dbReference type="InterPro" id="IPR050155">
    <property type="entry name" value="HAD-like_hydrolase_sf"/>
</dbReference>
<sequence length="213" mass="24196">MSKYKVIIFDMDGVLVDTEAYYYNRRKTFLTRKGISIDHLSPLVFIGGNMKQVWHMILADDYEKWDVPALEAEYLDYKLSNMIPYDKLVFSDAKATILSLVEKGYRLGLASSTAKVEILRALEVTQLLPYFEIILSGESFKESKPNPEIYEVAMKRLSVTPEETLIIEDSQKGIAAGVASGATVWGIKDYHFGLDQRRAARLFDTLTQIDAHL</sequence>
<evidence type="ECO:0000313" key="1">
    <source>
        <dbReference type="EMBL" id="CEN28849.1"/>
    </source>
</evidence>
<dbReference type="AlphaFoldDB" id="A0A0D6DZE3"/>
<dbReference type="GO" id="GO:0005829">
    <property type="term" value="C:cytosol"/>
    <property type="evidence" value="ECO:0007669"/>
    <property type="project" value="TreeGrafter"/>
</dbReference>
<dbReference type="PANTHER" id="PTHR43434:SF1">
    <property type="entry name" value="PHOSPHOGLYCOLATE PHOSPHATASE"/>
    <property type="match status" value="1"/>
</dbReference>
<dbReference type="KEGG" id="lpk:LACPI_1649"/>
<dbReference type="HOGENOM" id="CLU_045011_13_3_9"/>
<dbReference type="STRING" id="1364.LP2241_50041"/>
<dbReference type="PANTHER" id="PTHR43434">
    <property type="entry name" value="PHOSPHOGLYCOLATE PHOSPHATASE"/>
    <property type="match status" value="1"/>
</dbReference>
<organism evidence="1 2">
    <name type="scientific">Pseudolactococcus piscium MKFS47</name>
    <dbReference type="NCBI Taxonomy" id="297352"/>
    <lineage>
        <taxon>Bacteria</taxon>
        <taxon>Bacillati</taxon>
        <taxon>Bacillota</taxon>
        <taxon>Bacilli</taxon>
        <taxon>Lactobacillales</taxon>
        <taxon>Streptococcaceae</taxon>
        <taxon>Pseudolactococcus</taxon>
    </lineage>
</organism>
<gene>
    <name evidence="1" type="ORF">LACPI_1649</name>
</gene>
<dbReference type="InterPro" id="IPR041492">
    <property type="entry name" value="HAD_2"/>
</dbReference>
<dbReference type="Gene3D" id="1.10.150.240">
    <property type="entry name" value="Putative phosphatase, domain 2"/>
    <property type="match status" value="1"/>
</dbReference>
<dbReference type="InterPro" id="IPR023198">
    <property type="entry name" value="PGP-like_dom2"/>
</dbReference>
<reference evidence="2" key="1">
    <citation type="submission" date="2015-01" db="EMBL/GenBank/DDBJ databases">
        <authorList>
            <person name="Andreevskaya M."/>
        </authorList>
    </citation>
    <scope>NUCLEOTIDE SEQUENCE [LARGE SCALE GENOMIC DNA]</scope>
    <source>
        <strain evidence="2">MKFS47</strain>
    </source>
</reference>